<evidence type="ECO:0000313" key="6">
    <source>
        <dbReference type="EMBL" id="SUA81577.1"/>
    </source>
</evidence>
<feature type="domain" description="Tryptophan synthase beta chain-like PALP" evidence="5">
    <location>
        <begin position="97"/>
        <end position="387"/>
    </location>
</feature>
<dbReference type="EC" id="4.3.1.18" evidence="4"/>
<evidence type="ECO:0000313" key="7">
    <source>
        <dbReference type="Proteomes" id="UP000254573"/>
    </source>
</evidence>
<dbReference type="Proteomes" id="UP000254573">
    <property type="component" value="Unassembled WGS sequence"/>
</dbReference>
<reference evidence="6 7" key="1">
    <citation type="submission" date="2018-06" db="EMBL/GenBank/DDBJ databases">
        <authorList>
            <consortium name="Pathogen Informatics"/>
            <person name="Doyle S."/>
        </authorList>
    </citation>
    <scope>NUCLEOTIDE SEQUENCE [LARGE SCALE GENOMIC DNA]</scope>
    <source>
        <strain evidence="6 7">NCTC13160</strain>
    </source>
</reference>
<feature type="modified residue" description="N6-(pyridoxal phosphate)lysine" evidence="4">
    <location>
        <position position="112"/>
    </location>
</feature>
<dbReference type="EMBL" id="UGSG01000001">
    <property type="protein sequence ID" value="SUA81577.1"/>
    <property type="molecule type" value="Genomic_DNA"/>
</dbReference>
<dbReference type="InterPro" id="IPR001926">
    <property type="entry name" value="TrpB-like_PALP"/>
</dbReference>
<dbReference type="Gene3D" id="3.40.50.1100">
    <property type="match status" value="2"/>
</dbReference>
<protein>
    <recommendedName>
        <fullName evidence="4">Probable D-serine dehydratase</fullName>
        <ecNumber evidence="4">4.3.1.18</ecNumber>
    </recommendedName>
    <alternativeName>
        <fullName evidence="4">D-serine deaminase</fullName>
        <shortName evidence="4">DSD</shortName>
    </alternativeName>
</protein>
<name>A0A378YYD0_9BURK</name>
<dbReference type="Pfam" id="PF00291">
    <property type="entry name" value="PALP"/>
    <property type="match status" value="1"/>
</dbReference>
<dbReference type="InterPro" id="IPR050147">
    <property type="entry name" value="Ser/Thr_Dehydratase"/>
</dbReference>
<comment type="catalytic activity">
    <reaction evidence="4">
        <text>D-serine = pyruvate + NH4(+)</text>
        <dbReference type="Rhea" id="RHEA:13977"/>
        <dbReference type="ChEBI" id="CHEBI:15361"/>
        <dbReference type="ChEBI" id="CHEBI:28938"/>
        <dbReference type="ChEBI" id="CHEBI:35247"/>
        <dbReference type="EC" id="4.3.1.18"/>
    </reaction>
</comment>
<keyword evidence="3 4" id="KW-0456">Lyase</keyword>
<dbReference type="STRING" id="93220.A6P55_19025"/>
<dbReference type="GO" id="GO:0016836">
    <property type="term" value="F:hydro-lyase activity"/>
    <property type="evidence" value="ECO:0007669"/>
    <property type="project" value="UniProtKB-UniRule"/>
</dbReference>
<keyword evidence="2 4" id="KW-0663">Pyridoxal phosphate</keyword>
<dbReference type="RefSeq" id="WP_048806576.1">
    <property type="nucleotide sequence ID" value="NZ_CP009553.3"/>
</dbReference>
<dbReference type="NCBIfam" id="NF002823">
    <property type="entry name" value="PRK02991.1"/>
    <property type="match status" value="1"/>
</dbReference>
<gene>
    <name evidence="4 6" type="primary">dsdA</name>
    <name evidence="6" type="ORF">NCTC13160_04442</name>
</gene>
<dbReference type="HAMAP" id="MF_01030">
    <property type="entry name" value="D_Ser_dehydrat"/>
    <property type="match status" value="1"/>
</dbReference>
<dbReference type="GO" id="GO:0036088">
    <property type="term" value="P:D-serine catabolic process"/>
    <property type="evidence" value="ECO:0007669"/>
    <property type="project" value="TreeGrafter"/>
</dbReference>
<evidence type="ECO:0000256" key="2">
    <source>
        <dbReference type="ARBA" id="ARBA00022898"/>
    </source>
</evidence>
<dbReference type="PANTHER" id="PTHR48078">
    <property type="entry name" value="THREONINE DEHYDRATASE, MITOCHONDRIAL-RELATED"/>
    <property type="match status" value="1"/>
</dbReference>
<proteinExistence type="inferred from homology"/>
<evidence type="ECO:0000259" key="5">
    <source>
        <dbReference type="Pfam" id="PF00291"/>
    </source>
</evidence>
<dbReference type="SUPFAM" id="SSF53686">
    <property type="entry name" value="Tryptophan synthase beta subunit-like PLP-dependent enzymes"/>
    <property type="match status" value="1"/>
</dbReference>
<comment type="cofactor">
    <cofactor evidence="1 4">
        <name>pyridoxal 5'-phosphate</name>
        <dbReference type="ChEBI" id="CHEBI:597326"/>
    </cofactor>
</comment>
<dbReference type="NCBIfam" id="TIGR02035">
    <property type="entry name" value="D_Ser_am_lyase"/>
    <property type="match status" value="1"/>
</dbReference>
<evidence type="ECO:0000256" key="1">
    <source>
        <dbReference type="ARBA" id="ARBA00001933"/>
    </source>
</evidence>
<dbReference type="GO" id="GO:0009097">
    <property type="term" value="P:isoleucine biosynthetic process"/>
    <property type="evidence" value="ECO:0007669"/>
    <property type="project" value="TreeGrafter"/>
</dbReference>
<dbReference type="AlphaFoldDB" id="A0A378YYD0"/>
<dbReference type="KEGG" id="ppnm:LV28_22535"/>
<sequence length="449" mass="47743">MPTMSLPYLPKLLLARLQGKTPTLWVNDRLGQPLAPNSDSTDAILDAQARMQRFAPLLANLFPELAGTDGHIESALMPADALKRAVVRGDADDASAWFVKRDDALPVAGSIKARGGFHEVLAVAERIALEQGLIAAQDDRRVLGSPEARALFAQYTVAVGSTGNLGLSIGVMAAALGFDTVVHMSDDAKAWKKARLRQRGVRVVEHAGDYAKAVAAGRTQASASPRSHFVDDEQSPLLFHGYAASARHLAEQLVAAGRTVDAGHPLFVYLPCGVGGAPGGITYGLKAIFGAHVHCFFAEPVASPCMLVQLASRSDSPVSVYDFGLDNKTDADGLAVGEASHLVAPLMVSQLSGVFTVTDDELFLNLRMLKHTLDVLVEPSAAAGVRGPDWLLNSPEGQAYVRMHDLDMREATHVIWSTGGSLVPPEALKEFLERADALARDPERAGQAA</sequence>
<evidence type="ECO:0000256" key="4">
    <source>
        <dbReference type="HAMAP-Rule" id="MF_01030"/>
    </source>
</evidence>
<dbReference type="InterPro" id="IPR036052">
    <property type="entry name" value="TrpB-like_PALP_sf"/>
</dbReference>
<dbReference type="GO" id="GO:0030170">
    <property type="term" value="F:pyridoxal phosphate binding"/>
    <property type="evidence" value="ECO:0007669"/>
    <property type="project" value="InterPro"/>
</dbReference>
<evidence type="ECO:0000256" key="3">
    <source>
        <dbReference type="ARBA" id="ARBA00023239"/>
    </source>
</evidence>
<organism evidence="6 7">
    <name type="scientific">Pandoraea pnomenusa</name>
    <dbReference type="NCBI Taxonomy" id="93220"/>
    <lineage>
        <taxon>Bacteria</taxon>
        <taxon>Pseudomonadati</taxon>
        <taxon>Pseudomonadota</taxon>
        <taxon>Betaproteobacteria</taxon>
        <taxon>Burkholderiales</taxon>
        <taxon>Burkholderiaceae</taxon>
        <taxon>Pandoraea</taxon>
    </lineage>
</organism>
<comment type="similarity">
    <text evidence="4">Belongs to the serine/threonine dehydratase family. DsdA subfamily.</text>
</comment>
<accession>A0A378YYD0</accession>
<dbReference type="GO" id="GO:0008721">
    <property type="term" value="F:D-serine ammonia-lyase activity"/>
    <property type="evidence" value="ECO:0007669"/>
    <property type="project" value="UniProtKB-EC"/>
</dbReference>
<dbReference type="InterPro" id="IPR011780">
    <property type="entry name" value="D_Ser_am_lyase"/>
</dbReference>
<dbReference type="PANTHER" id="PTHR48078:SF9">
    <property type="entry name" value="D-SERINE DEHYDRATASE"/>
    <property type="match status" value="1"/>
</dbReference>
<dbReference type="OrthoDB" id="9780546at2"/>